<dbReference type="InterPro" id="IPR024072">
    <property type="entry name" value="DHFR-like_dom_sf"/>
</dbReference>
<dbReference type="SUPFAM" id="SSF51735">
    <property type="entry name" value="NAD(P)-binding Rossmann-fold domains"/>
    <property type="match status" value="1"/>
</dbReference>
<feature type="domain" description="DHFR" evidence="9">
    <location>
        <begin position="2"/>
        <end position="177"/>
    </location>
</feature>
<keyword evidence="3" id="KW-0540">Nuclease</keyword>
<evidence type="ECO:0000313" key="11">
    <source>
        <dbReference type="Proteomes" id="UP001057474"/>
    </source>
</evidence>
<evidence type="ECO:0000259" key="9">
    <source>
        <dbReference type="PROSITE" id="PS51330"/>
    </source>
</evidence>
<dbReference type="Gene3D" id="3.40.430.10">
    <property type="entry name" value="Dihydrofolate Reductase, subunit A"/>
    <property type="match status" value="1"/>
</dbReference>
<keyword evidence="5" id="KW-0227">DNA damage</keyword>
<comment type="cofactor">
    <cofactor evidence="2">
        <name>Mg(2+)</name>
        <dbReference type="ChEBI" id="CHEBI:18420"/>
    </cofactor>
</comment>
<dbReference type="PANTHER" id="PTHR15822">
    <property type="entry name" value="TRAF AND TNF RECEPTOR-ASSOCIATED PROTEIN"/>
    <property type="match status" value="1"/>
</dbReference>
<dbReference type="InterPro" id="IPR001796">
    <property type="entry name" value="DHFR_dom"/>
</dbReference>
<dbReference type="PANTHER" id="PTHR15822:SF4">
    <property type="entry name" value="TYROSYL-DNA PHOSPHODIESTERASE 2"/>
    <property type="match status" value="1"/>
</dbReference>
<organism evidence="10 11">
    <name type="scientific">Legionella lytica</name>
    <dbReference type="NCBI Taxonomy" id="96232"/>
    <lineage>
        <taxon>Bacteria</taxon>
        <taxon>Pseudomonadati</taxon>
        <taxon>Pseudomonadota</taxon>
        <taxon>Gammaproteobacteria</taxon>
        <taxon>Legionellales</taxon>
        <taxon>Legionellaceae</taxon>
        <taxon>Legionella</taxon>
    </lineage>
</organism>
<sequence length="919" mass="107336">MNYMLLVCVDAAWGYARKNQLPWHIPEELAHYHRTISKQAGKKRAFIIGKNSWLSASDADKKIMTDAFCCVISKTYRPIADEKVLQFATLAEAKQFLEDPIHLIDTVYILGGKDIYLESLQSNMVTSIVISRLKVLFDCDRFLVEMNNILTERFFCASQTYCTYPDSVDFIIEEWVASPPKSSSLSHLAQGLEFSLLLHHEVFQQKLPYESWAIVLKFIIGSIHQYCNPYLPQHTVFQIIAANILKLFKYFYTAEHIYSVQVKLNEHMVHEHSSNTIIERQEFKPWGWVDVLYENNWLNTAVLCVEEQKSIQKHYHDSMLEYKLVMSGVVNTYYEQGPLVSVSSLVEFNRPFNMEHGYFNPVQYPAKVISLNDRIFDMKYEVLIQDEHLPKSLEAHKLNCLMVGTTEGIGSVLYEAIKENYNLICLDKNKVDDGRFYIPLDFNDLESVFQIRNALVQLKIDVIIITSNVYSCEVRREQQSHIFEETMQLNYLGPIFLLLELMNHHLLDRKTKIMVLSSSQHASDCLCRLTNWSPGVDPEDLFKEPEHYHPDRQYSLSRFALISAIHHLSQQGYNILKVNPGYFPLVSNQSEMTEVRDSKLNEAVEQILSLLKQETFATFYEDFQAHEPISEAVLKYDSAKLWDYSRALYFKFAHFPQKMRITLFRPVTFWTWNILGIKTNSHTLNINKRMNYLVQKIYYEQPDIICLQEITEAIWIKYLKPFSDKYGYRLSAMPSDIADVPDKVFVATLSRFYYSHEELIELEKDESGKDYYCLYQRYEQFELINLHLISGASKQAQRMAQMQQILRSIDTHDNCIIMGDFNSDLNQTDLSLSEHAFLDTWNSIHPQQNGDTEDFEHNLLRKQVKINDPSTHSRRVDGIFVRQELIQDVLSVERLGLEEVLSEQFISDHYGLTCTFKFK</sequence>
<proteinExistence type="predicted"/>
<dbReference type="CDD" id="cd00209">
    <property type="entry name" value="DHFR"/>
    <property type="match status" value="1"/>
</dbReference>
<evidence type="ECO:0000313" key="10">
    <source>
        <dbReference type="EMBL" id="USQ14835.1"/>
    </source>
</evidence>
<keyword evidence="8" id="KW-0234">DNA repair</keyword>
<dbReference type="InterPro" id="IPR005135">
    <property type="entry name" value="Endo/exonuclease/phosphatase"/>
</dbReference>
<keyword evidence="11" id="KW-1185">Reference proteome</keyword>
<dbReference type="Pfam" id="PF00186">
    <property type="entry name" value="DHFR_1"/>
    <property type="match status" value="1"/>
</dbReference>
<evidence type="ECO:0000256" key="6">
    <source>
        <dbReference type="ARBA" id="ARBA00022801"/>
    </source>
</evidence>
<evidence type="ECO:0000256" key="2">
    <source>
        <dbReference type="ARBA" id="ARBA00001946"/>
    </source>
</evidence>
<keyword evidence="7" id="KW-0460">Magnesium</keyword>
<dbReference type="Proteomes" id="UP001057474">
    <property type="component" value="Chromosome"/>
</dbReference>
<evidence type="ECO:0000256" key="7">
    <source>
        <dbReference type="ARBA" id="ARBA00022842"/>
    </source>
</evidence>
<reference evidence="10" key="1">
    <citation type="submission" date="2021-03" db="EMBL/GenBank/DDBJ databases">
        <title>Legionella lytica PCM 2298.</title>
        <authorList>
            <person name="Koper P."/>
        </authorList>
    </citation>
    <scope>NUCLEOTIDE SEQUENCE</scope>
    <source>
        <strain evidence="10">PCM 2298</strain>
    </source>
</reference>
<keyword evidence="4" id="KW-0479">Metal-binding</keyword>
<evidence type="ECO:0000256" key="8">
    <source>
        <dbReference type="ARBA" id="ARBA00023204"/>
    </source>
</evidence>
<dbReference type="EMBL" id="CP071527">
    <property type="protein sequence ID" value="USQ14835.1"/>
    <property type="molecule type" value="Genomic_DNA"/>
</dbReference>
<protein>
    <submittedName>
        <fullName evidence="10">Endonuclease/exonuclease/phosphatase family protein</fullName>
    </submittedName>
</protein>
<evidence type="ECO:0000256" key="1">
    <source>
        <dbReference type="ARBA" id="ARBA00001936"/>
    </source>
</evidence>
<dbReference type="InterPro" id="IPR036291">
    <property type="entry name" value="NAD(P)-bd_dom_sf"/>
</dbReference>
<dbReference type="InterPro" id="IPR051547">
    <property type="entry name" value="TDP2-like"/>
</dbReference>
<accession>A0ABY4YB12</accession>
<name>A0ABY4YB12_9GAMM</name>
<evidence type="ECO:0000256" key="4">
    <source>
        <dbReference type="ARBA" id="ARBA00022723"/>
    </source>
</evidence>
<dbReference type="Gene3D" id="3.40.50.720">
    <property type="entry name" value="NAD(P)-binding Rossmann-like Domain"/>
    <property type="match status" value="1"/>
</dbReference>
<dbReference type="RefSeq" id="WP_252581704.1">
    <property type="nucleotide sequence ID" value="NZ_CP071527.1"/>
</dbReference>
<dbReference type="SUPFAM" id="SSF53597">
    <property type="entry name" value="Dihydrofolate reductase-like"/>
    <property type="match status" value="1"/>
</dbReference>
<evidence type="ECO:0000256" key="3">
    <source>
        <dbReference type="ARBA" id="ARBA00022722"/>
    </source>
</evidence>
<dbReference type="Gene3D" id="3.60.10.10">
    <property type="entry name" value="Endonuclease/exonuclease/phosphatase"/>
    <property type="match status" value="1"/>
</dbReference>
<dbReference type="SUPFAM" id="SSF56219">
    <property type="entry name" value="DNase I-like"/>
    <property type="match status" value="1"/>
</dbReference>
<gene>
    <name evidence="10" type="ORF">J2N86_05910</name>
</gene>
<comment type="cofactor">
    <cofactor evidence="1">
        <name>Mn(2+)</name>
        <dbReference type="ChEBI" id="CHEBI:29035"/>
    </cofactor>
</comment>
<dbReference type="PROSITE" id="PS51330">
    <property type="entry name" value="DHFR_2"/>
    <property type="match status" value="1"/>
</dbReference>
<dbReference type="Pfam" id="PF03372">
    <property type="entry name" value="Exo_endo_phos"/>
    <property type="match status" value="1"/>
</dbReference>
<dbReference type="InterPro" id="IPR036691">
    <property type="entry name" value="Endo/exonu/phosph_ase_sf"/>
</dbReference>
<evidence type="ECO:0000256" key="5">
    <source>
        <dbReference type="ARBA" id="ARBA00022763"/>
    </source>
</evidence>
<dbReference type="GO" id="GO:0004519">
    <property type="term" value="F:endonuclease activity"/>
    <property type="evidence" value="ECO:0007669"/>
    <property type="project" value="UniProtKB-KW"/>
</dbReference>
<keyword evidence="10" id="KW-0255">Endonuclease</keyword>
<keyword evidence="6" id="KW-0378">Hydrolase</keyword>